<comment type="function">
    <text evidence="2">Cytokinin receptor related to bacterial two-component regulators. Functions as a histidine kinase and transmits the stress signal to a downstream MAPK cascade.</text>
</comment>
<organism evidence="19 20">
    <name type="scientific">Ananas comosus</name>
    <name type="common">Pineapple</name>
    <name type="synonym">Ananas ananas</name>
    <dbReference type="NCBI Taxonomy" id="4615"/>
    <lineage>
        <taxon>Eukaryota</taxon>
        <taxon>Viridiplantae</taxon>
        <taxon>Streptophyta</taxon>
        <taxon>Embryophyta</taxon>
        <taxon>Tracheophyta</taxon>
        <taxon>Spermatophyta</taxon>
        <taxon>Magnoliopsida</taxon>
        <taxon>Liliopsida</taxon>
        <taxon>Poales</taxon>
        <taxon>Bromeliaceae</taxon>
        <taxon>Bromelioideae</taxon>
        <taxon>Ananas</taxon>
    </lineage>
</organism>
<dbReference type="GO" id="GO:0000160">
    <property type="term" value="P:phosphorelay signal transduction system"/>
    <property type="evidence" value="ECO:0007669"/>
    <property type="project" value="UniProtKB-KW"/>
</dbReference>
<dbReference type="GO" id="GO:0012505">
    <property type="term" value="C:endomembrane system"/>
    <property type="evidence" value="ECO:0007669"/>
    <property type="project" value="UniProtKB-SubCell"/>
</dbReference>
<gene>
    <name evidence="19" type="ORF">ACMD2_05497</name>
</gene>
<comment type="caution">
    <text evidence="19">The sequence shown here is derived from an EMBL/GenBank/DDBJ whole genome shotgun (WGS) entry which is preliminary data.</text>
</comment>
<keyword evidence="7 15" id="KW-0812">Transmembrane</keyword>
<dbReference type="PROSITE" id="PS50839">
    <property type="entry name" value="CHASE"/>
    <property type="match status" value="1"/>
</dbReference>
<evidence type="ECO:0000259" key="16">
    <source>
        <dbReference type="PROSITE" id="PS50109"/>
    </source>
</evidence>
<dbReference type="Gene3D" id="6.10.250.1190">
    <property type="match status" value="1"/>
</dbReference>
<dbReference type="EC" id="2.7.13.3" evidence="4"/>
<dbReference type="InterPro" id="IPR011006">
    <property type="entry name" value="CheY-like_superfamily"/>
</dbReference>
<evidence type="ECO:0000256" key="9">
    <source>
        <dbReference type="ARBA" id="ARBA00022864"/>
    </source>
</evidence>
<dbReference type="SMART" id="SM00387">
    <property type="entry name" value="HATPase_c"/>
    <property type="match status" value="1"/>
</dbReference>
<dbReference type="InterPro" id="IPR001789">
    <property type="entry name" value="Sig_transdc_resp-reg_receiver"/>
</dbReference>
<evidence type="ECO:0000313" key="20">
    <source>
        <dbReference type="Proteomes" id="UP000092600"/>
    </source>
</evidence>
<dbReference type="Pfam" id="PF00072">
    <property type="entry name" value="Response_reg"/>
    <property type="match status" value="1"/>
</dbReference>
<evidence type="ECO:0000259" key="18">
    <source>
        <dbReference type="PROSITE" id="PS50839"/>
    </source>
</evidence>
<evidence type="ECO:0000259" key="17">
    <source>
        <dbReference type="PROSITE" id="PS50110"/>
    </source>
</evidence>
<dbReference type="AlphaFoldDB" id="A0A199WA14"/>
<evidence type="ECO:0000256" key="12">
    <source>
        <dbReference type="ARBA" id="ARBA00023136"/>
    </source>
</evidence>
<evidence type="ECO:0000256" key="13">
    <source>
        <dbReference type="PROSITE-ProRule" id="PRU00169"/>
    </source>
</evidence>
<proteinExistence type="predicted"/>
<dbReference type="PROSITE" id="PS50110">
    <property type="entry name" value="RESPONSE_REGULATORY"/>
    <property type="match status" value="2"/>
</dbReference>
<feature type="modified residue" description="4-aspartylphosphate" evidence="13">
    <location>
        <position position="850"/>
    </location>
</feature>
<dbReference type="SUPFAM" id="SSF52172">
    <property type="entry name" value="CheY-like"/>
    <property type="match status" value="2"/>
</dbReference>
<accession>A0A199WA14</accession>
<dbReference type="GO" id="GO:0004673">
    <property type="term" value="F:protein histidine kinase activity"/>
    <property type="evidence" value="ECO:0007669"/>
    <property type="project" value="UniProtKB-EC"/>
</dbReference>
<keyword evidence="14" id="KW-0175">Coiled coil</keyword>
<dbReference type="CDD" id="cd16922">
    <property type="entry name" value="HATPase_EvgS-ArcB-TorS-like"/>
    <property type="match status" value="1"/>
</dbReference>
<evidence type="ECO:0000256" key="8">
    <source>
        <dbReference type="ARBA" id="ARBA00022777"/>
    </source>
</evidence>
<reference evidence="19 20" key="1">
    <citation type="journal article" date="2016" name="DNA Res.">
        <title>The draft genome of MD-2 pineapple using hybrid error correction of long reads.</title>
        <authorList>
            <person name="Redwan R.M."/>
            <person name="Saidin A."/>
            <person name="Kumar S.V."/>
        </authorList>
    </citation>
    <scope>NUCLEOTIDE SEQUENCE [LARGE SCALE GENOMIC DNA]</scope>
    <source>
        <strain evidence="20">cv. MD2</strain>
        <tissue evidence="19">Leaf</tissue>
    </source>
</reference>
<dbReference type="SMART" id="SM01079">
    <property type="entry name" value="CHASE"/>
    <property type="match status" value="1"/>
</dbReference>
<feature type="transmembrane region" description="Helical" evidence="15">
    <location>
        <begin position="362"/>
        <end position="384"/>
    </location>
</feature>
<dbReference type="STRING" id="4615.A0A199WA14"/>
<dbReference type="PANTHER" id="PTHR43719">
    <property type="entry name" value="TWO-COMPONENT HISTIDINE KINASE"/>
    <property type="match status" value="1"/>
</dbReference>
<dbReference type="PROSITE" id="PS50109">
    <property type="entry name" value="HIS_KIN"/>
    <property type="match status" value="1"/>
</dbReference>
<evidence type="ECO:0000256" key="14">
    <source>
        <dbReference type="SAM" id="Coils"/>
    </source>
</evidence>
<dbReference type="PANTHER" id="PTHR43719:SF73">
    <property type="entry name" value="HISTIDINE KINASE 3"/>
    <property type="match status" value="1"/>
</dbReference>
<evidence type="ECO:0000256" key="1">
    <source>
        <dbReference type="ARBA" id="ARBA00000085"/>
    </source>
</evidence>
<feature type="modified residue" description="4-aspartylphosphate" evidence="13">
    <location>
        <position position="703"/>
    </location>
</feature>
<dbReference type="GO" id="GO:0005634">
    <property type="term" value="C:nucleus"/>
    <property type="evidence" value="ECO:0007669"/>
    <property type="project" value="TreeGrafter"/>
</dbReference>
<dbReference type="InterPro" id="IPR004358">
    <property type="entry name" value="Sig_transdc_His_kin-like_C"/>
</dbReference>
<feature type="domain" description="Histidine kinase" evidence="16">
    <location>
        <begin position="418"/>
        <end position="635"/>
    </location>
</feature>
<feature type="domain" description="Response regulatory" evidence="17">
    <location>
        <begin position="800"/>
        <end position="937"/>
    </location>
</feature>
<dbReference type="GO" id="GO:0009736">
    <property type="term" value="P:cytokinin-activated signaling pathway"/>
    <property type="evidence" value="ECO:0007669"/>
    <property type="project" value="UniProtKB-KW"/>
</dbReference>
<dbReference type="Gene3D" id="3.40.50.2300">
    <property type="match status" value="1"/>
</dbReference>
<dbReference type="CDD" id="cd17546">
    <property type="entry name" value="REC_hyHK_CKI1_RcsC-like"/>
    <property type="match status" value="1"/>
</dbReference>
<comment type="subcellular location">
    <subcellularLocation>
        <location evidence="3">Endomembrane system</location>
        <topology evidence="3">Multi-pass membrane protein</topology>
    </subcellularLocation>
</comment>
<dbReference type="Pfam" id="PF24896">
    <property type="entry name" value="Receiver_CRE1"/>
    <property type="match status" value="1"/>
</dbReference>
<name>A0A199WA14_ANACO</name>
<dbReference type="InterPro" id="IPR003594">
    <property type="entry name" value="HATPase_dom"/>
</dbReference>
<dbReference type="Pfam" id="PF03924">
    <property type="entry name" value="CHASE"/>
    <property type="match status" value="1"/>
</dbReference>
<dbReference type="InterPro" id="IPR036890">
    <property type="entry name" value="HATPase_C_sf"/>
</dbReference>
<evidence type="ECO:0000256" key="15">
    <source>
        <dbReference type="SAM" id="Phobius"/>
    </source>
</evidence>
<feature type="domain" description="Response regulatory" evidence="17">
    <location>
        <begin position="652"/>
        <end position="774"/>
    </location>
</feature>
<dbReference type="PRINTS" id="PR00344">
    <property type="entry name" value="BCTRLSENSOR"/>
</dbReference>
<feature type="coiled-coil region" evidence="14">
    <location>
        <begin position="391"/>
        <end position="421"/>
    </location>
</feature>
<evidence type="ECO:0000313" key="19">
    <source>
        <dbReference type="EMBL" id="OAY86071.1"/>
    </source>
</evidence>
<dbReference type="InterPro" id="IPR006189">
    <property type="entry name" value="CHASE_dom"/>
</dbReference>
<comment type="catalytic activity">
    <reaction evidence="1">
        <text>ATP + protein L-histidine = ADP + protein N-phospho-L-histidine.</text>
        <dbReference type="EC" id="2.7.13.3"/>
    </reaction>
</comment>
<feature type="domain" description="CHASE" evidence="18">
    <location>
        <begin position="129"/>
        <end position="353"/>
    </location>
</feature>
<dbReference type="Gene3D" id="3.30.565.10">
    <property type="entry name" value="Histidine kinase-like ATPase, C-terminal domain"/>
    <property type="match status" value="1"/>
</dbReference>
<sequence>MVFWWDFPKFPMTWFIDAEVMEEKARLLRNKRNLSFRCWRNHLYSHYFGSKKVRETWWRKLLLLWVVGWVLCSLWIFMFMSSHANEKRRETLANMCDERARMLQDQFNVSMNHLQALAILVSTFHHSKHPSAVDQMTFARYADRTAFERPLTSGVAYAVKVLRSEREQFEKQQGWTIKKMYSSKQSPNRENGRVHEIQEISPPAEEYAPVIFAQDAYKHVVSLDMLTGKEDRENILRARESGKGVLTAPLQLVKSNRLGVILTYAVYKSDLPSNATPTERIQAAIGYLGGIFDIESLVDKLLHQLACNQSIIVDVYDTTNGKISMYGSNETASGLYHKSMLNFGDPLRKHEMHCRFKQKPPLPWLGITTSIGALVIALLIGYIFHATVNRIVKVEDDYREMMELKKRAEAADVAKSQAKIESGKLELEAVPFDLRAVLDDILSLFCGKAQEKELELAAFVSEQVPETLIGDPGRIRQIITNLIGNSIKFTEKGHIYLTVHLVEEVMIPLEVETEVQPMSTVSGFPVADRRKSWERFKIFNKEFSTSEKPFPATSPDQINLIISVEDTGAGIPFEAQSRVFTPFMQVGPSISRIHGGTGIGLSISKCLVNLMKGEIGFASKPQVGSTFTFTAVLSRAKTNSTEYKSFEFRGLTALVVDHRPARAKVTKYHLERLGMHVDFSTNFSLVLPKITSGNLGLKIVLVDKETWLKESSQWPIFMNKLRIGGQLDIPKLFILANSSSPIKSSLLSSNGFNYTIIMKPLRACMLQVSLRRALGGGDSENNRSGGLSSNSLHGLLHGRKILVVDDNIVNIRVAAGALKKYGAEVTCADSGKKAIALLTPPHDFDACFMDIQMPEMDGFEATRRIREMETTLNDRIQHKEVSLEACGNKLHWHIPILAMTADVIQATHEECLRCGMDGYVSKPFEGEQLYREVARFFNITVKN</sequence>
<evidence type="ECO:0000256" key="7">
    <source>
        <dbReference type="ARBA" id="ARBA00022692"/>
    </source>
</evidence>
<dbReference type="EMBL" id="LSRQ01000011">
    <property type="protein sequence ID" value="OAY86071.1"/>
    <property type="molecule type" value="Genomic_DNA"/>
</dbReference>
<dbReference type="InterPro" id="IPR005467">
    <property type="entry name" value="His_kinase_dom"/>
</dbReference>
<keyword evidence="12 15" id="KW-0472">Membrane</keyword>
<dbReference type="Gene3D" id="3.30.450.350">
    <property type="entry name" value="CHASE domain"/>
    <property type="match status" value="1"/>
</dbReference>
<dbReference type="InterPro" id="IPR056839">
    <property type="entry name" value="Receiver_AHK4/CRE1_1st"/>
</dbReference>
<keyword evidence="10 15" id="KW-1133">Transmembrane helix</keyword>
<dbReference type="FunFam" id="3.40.50.2300:FF:000137">
    <property type="entry name" value="Histidine kinase 3"/>
    <property type="match status" value="1"/>
</dbReference>
<dbReference type="InterPro" id="IPR050956">
    <property type="entry name" value="2C_system_His_kinase"/>
</dbReference>
<dbReference type="FunFam" id="3.30.450.350:FF:000001">
    <property type="entry name" value="Histidine kinase 4"/>
    <property type="match status" value="1"/>
</dbReference>
<keyword evidence="6" id="KW-0808">Transferase</keyword>
<dbReference type="Proteomes" id="UP000092600">
    <property type="component" value="Unassembled WGS sequence"/>
</dbReference>
<dbReference type="SUPFAM" id="SSF55874">
    <property type="entry name" value="ATPase domain of HSP90 chaperone/DNA topoisomerase II/histidine kinase"/>
    <property type="match status" value="1"/>
</dbReference>
<evidence type="ECO:0000256" key="3">
    <source>
        <dbReference type="ARBA" id="ARBA00004127"/>
    </source>
</evidence>
<dbReference type="SMART" id="SM00448">
    <property type="entry name" value="REC"/>
    <property type="match status" value="1"/>
</dbReference>
<keyword evidence="11" id="KW-0902">Two-component regulatory system</keyword>
<evidence type="ECO:0000256" key="5">
    <source>
        <dbReference type="ARBA" id="ARBA00022553"/>
    </source>
</evidence>
<dbReference type="Pfam" id="PF02518">
    <property type="entry name" value="HATPase_c"/>
    <property type="match status" value="1"/>
</dbReference>
<keyword evidence="5 13" id="KW-0597">Phosphoprotein</keyword>
<evidence type="ECO:0000256" key="6">
    <source>
        <dbReference type="ARBA" id="ARBA00022679"/>
    </source>
</evidence>
<keyword evidence="9" id="KW-0932">Cytokinin signaling pathway</keyword>
<dbReference type="InterPro" id="IPR042240">
    <property type="entry name" value="CHASE_sf"/>
</dbReference>
<evidence type="ECO:0000256" key="10">
    <source>
        <dbReference type="ARBA" id="ARBA00022989"/>
    </source>
</evidence>
<evidence type="ECO:0000256" key="2">
    <source>
        <dbReference type="ARBA" id="ARBA00002427"/>
    </source>
</evidence>
<feature type="transmembrane region" description="Helical" evidence="15">
    <location>
        <begin position="62"/>
        <end position="80"/>
    </location>
</feature>
<keyword evidence="8 19" id="KW-0418">Kinase</keyword>
<protein>
    <recommendedName>
        <fullName evidence="4">histidine kinase</fullName>
        <ecNumber evidence="4">2.7.13.3</ecNumber>
    </recommendedName>
</protein>
<evidence type="ECO:0000256" key="4">
    <source>
        <dbReference type="ARBA" id="ARBA00012438"/>
    </source>
</evidence>
<evidence type="ECO:0000256" key="11">
    <source>
        <dbReference type="ARBA" id="ARBA00023012"/>
    </source>
</evidence>